<accession>A0ABW1QLZ0</accession>
<proteinExistence type="predicted"/>
<organism evidence="1 2">
    <name type="scientific">Mumia xiangluensis</name>
    <dbReference type="NCBI Taxonomy" id="1678900"/>
    <lineage>
        <taxon>Bacteria</taxon>
        <taxon>Bacillati</taxon>
        <taxon>Actinomycetota</taxon>
        <taxon>Actinomycetes</taxon>
        <taxon>Propionibacteriales</taxon>
        <taxon>Nocardioidaceae</taxon>
        <taxon>Mumia</taxon>
    </lineage>
</organism>
<comment type="caution">
    <text evidence="1">The sequence shown here is derived from an EMBL/GenBank/DDBJ whole genome shotgun (WGS) entry which is preliminary data.</text>
</comment>
<name>A0ABW1QLZ0_9ACTN</name>
<dbReference type="Gene3D" id="3.30.450.20">
    <property type="entry name" value="PAS domain"/>
    <property type="match status" value="1"/>
</dbReference>
<reference evidence="2" key="1">
    <citation type="journal article" date="2019" name="Int. J. Syst. Evol. Microbiol.">
        <title>The Global Catalogue of Microorganisms (GCM) 10K type strain sequencing project: providing services to taxonomists for standard genome sequencing and annotation.</title>
        <authorList>
            <consortium name="The Broad Institute Genomics Platform"/>
            <consortium name="The Broad Institute Genome Sequencing Center for Infectious Disease"/>
            <person name="Wu L."/>
            <person name="Ma J."/>
        </authorList>
    </citation>
    <scope>NUCLEOTIDE SEQUENCE [LARGE SCALE GENOMIC DNA]</scope>
    <source>
        <strain evidence="2">CGMCC 4.7198</strain>
    </source>
</reference>
<evidence type="ECO:0000313" key="1">
    <source>
        <dbReference type="EMBL" id="MFC6149403.1"/>
    </source>
</evidence>
<sequence length="189" mass="21096">MKNHMPWGPSPALGHYTYWPHAEKWEFSEGMYAILGIPETTPVTTDLVRRHQHPDDAGRTEVAFAMRDLTHPADYSYPHRIVDALGLVHEVVVVGRIVPDGGELGPRIDGFLVDVSEVGAHPAQSAPMVPVEFDASDLVITPCAHCPQWWAEIVPSGGIQVVREWHEPYCPEALRWSVPEPPMLARWVS</sequence>
<gene>
    <name evidence="1" type="ORF">ACFPYK_08360</name>
</gene>
<keyword evidence="2" id="KW-1185">Reference proteome</keyword>
<protein>
    <submittedName>
        <fullName evidence="1">Uncharacterized protein</fullName>
    </submittedName>
</protein>
<dbReference type="EMBL" id="JBHSQL010000005">
    <property type="protein sequence ID" value="MFC6149403.1"/>
    <property type="molecule type" value="Genomic_DNA"/>
</dbReference>
<dbReference type="RefSeq" id="WP_153816617.1">
    <property type="nucleotide sequence ID" value="NZ_JBHSQL010000005.1"/>
</dbReference>
<dbReference type="Proteomes" id="UP001596097">
    <property type="component" value="Unassembled WGS sequence"/>
</dbReference>
<evidence type="ECO:0000313" key="2">
    <source>
        <dbReference type="Proteomes" id="UP001596097"/>
    </source>
</evidence>